<name>A0A837J6P0_9BACT</name>
<keyword evidence="1" id="KW-0812">Transmembrane</keyword>
<evidence type="ECO:0000313" key="2">
    <source>
        <dbReference type="EMBL" id="KLE02000.1"/>
    </source>
</evidence>
<reference evidence="2 3" key="1">
    <citation type="submission" date="2014-01" db="EMBL/GenBank/DDBJ databases">
        <title>Development of a Comparative Genomic Fingerprinting Assay for High Resolution Genotyping of Arcobacter butzleri.</title>
        <authorList>
            <person name="Webb A.L."/>
            <person name="Inglis G.D."/>
            <person name="Kruczkiewicz P."/>
            <person name="Selinger L.B."/>
            <person name="Taboada E.N."/>
        </authorList>
    </citation>
    <scope>NUCLEOTIDE SEQUENCE [LARGE SCALE GENOMIC DNA]</scope>
    <source>
        <strain evidence="2 3">L351</strain>
    </source>
</reference>
<dbReference type="Proteomes" id="UP000035526">
    <property type="component" value="Unassembled WGS sequence"/>
</dbReference>
<sequence>MKSLIWIRILVTLILVVVISVCSINYIVDPYGLYKTGFFINKPKEYEYMRLIKSLSIEKLKPESIVLGTSRAEMGINPEHEYFIKPSYNLANAGATMYETKFYLEEAIKQGNLKKVLLIADWRMFNDTNMKKVPDFESYFKNINIYKYLLNYKVLQDSLFTFKNKNMESLYEKNGQMKEEYLNNIVSSNGGHYKTMIKEERNYYKELSNDNLYKDTKKDSFIDFKEILEMCYDNNIELDIIFGPSHIRQWEAFDYYKGYESLLKWKKDVVLFVEKVASEKNKIPFKVMDFAVYHKFTSEVVPKNPDERMKFHFEGSHYTNKLGLIVLDRLIDKSPYTDFGVVINSSNIDPHLENLRNDRIKFINTKEYRKEVFNEDK</sequence>
<evidence type="ECO:0000256" key="1">
    <source>
        <dbReference type="SAM" id="Phobius"/>
    </source>
</evidence>
<dbReference type="RefSeq" id="WP_046991344.1">
    <property type="nucleotide sequence ID" value="NZ_JAIS01000042.1"/>
</dbReference>
<protein>
    <submittedName>
        <fullName evidence="2">Uncharacterized protein</fullName>
    </submittedName>
</protein>
<feature type="transmembrane region" description="Helical" evidence="1">
    <location>
        <begin position="6"/>
        <end position="28"/>
    </location>
</feature>
<organism evidence="2 3">
    <name type="scientific">Aliarcobacter butzleri L351</name>
    <dbReference type="NCBI Taxonomy" id="1447259"/>
    <lineage>
        <taxon>Bacteria</taxon>
        <taxon>Pseudomonadati</taxon>
        <taxon>Campylobacterota</taxon>
        <taxon>Epsilonproteobacteria</taxon>
        <taxon>Campylobacterales</taxon>
        <taxon>Arcobacteraceae</taxon>
        <taxon>Aliarcobacter</taxon>
    </lineage>
</organism>
<dbReference type="EMBL" id="JAIS01000042">
    <property type="protein sequence ID" value="KLE02000.1"/>
    <property type="molecule type" value="Genomic_DNA"/>
</dbReference>
<proteinExistence type="predicted"/>
<keyword evidence="1" id="KW-1133">Transmembrane helix</keyword>
<gene>
    <name evidence="2" type="ORF">AF76_03375</name>
</gene>
<accession>A0A837J6P0</accession>
<evidence type="ECO:0000313" key="3">
    <source>
        <dbReference type="Proteomes" id="UP000035526"/>
    </source>
</evidence>
<keyword evidence="1" id="KW-0472">Membrane</keyword>
<dbReference type="AlphaFoldDB" id="A0A837J6P0"/>
<comment type="caution">
    <text evidence="2">The sequence shown here is derived from an EMBL/GenBank/DDBJ whole genome shotgun (WGS) entry which is preliminary data.</text>
</comment>